<dbReference type="OrthoDB" id="1684520at2"/>
<evidence type="ECO:0008006" key="3">
    <source>
        <dbReference type="Google" id="ProtNLM"/>
    </source>
</evidence>
<gene>
    <name evidence="1" type="ORF">QY95_02635</name>
</gene>
<proteinExistence type="predicted"/>
<protein>
    <recommendedName>
        <fullName evidence="3">Aspartyl-phosphate phosphatase Spo0E family protein</fullName>
    </recommendedName>
</protein>
<dbReference type="AlphaFoldDB" id="A0A0F5HMB4"/>
<dbReference type="Pfam" id="PF09388">
    <property type="entry name" value="SpoOE-like"/>
    <property type="match status" value="1"/>
</dbReference>
<dbReference type="EMBL" id="JWIR02000048">
    <property type="protein sequence ID" value="KKB38180.1"/>
    <property type="molecule type" value="Genomic_DNA"/>
</dbReference>
<keyword evidence="2" id="KW-1185">Reference proteome</keyword>
<organism evidence="1 2">
    <name type="scientific">Bacillus thermotolerans</name>
    <name type="common">Quasibacillus thermotolerans</name>
    <dbReference type="NCBI Taxonomy" id="1221996"/>
    <lineage>
        <taxon>Bacteria</taxon>
        <taxon>Bacillati</taxon>
        <taxon>Bacillota</taxon>
        <taxon>Bacilli</taxon>
        <taxon>Bacillales</taxon>
        <taxon>Bacillaceae</taxon>
        <taxon>Bacillus</taxon>
    </lineage>
</organism>
<dbReference type="Gene3D" id="4.10.280.10">
    <property type="entry name" value="Helix-loop-helix DNA-binding domain"/>
    <property type="match status" value="1"/>
</dbReference>
<dbReference type="InterPro" id="IPR018540">
    <property type="entry name" value="Spo0E-like"/>
</dbReference>
<dbReference type="GO" id="GO:0043937">
    <property type="term" value="P:regulation of sporulation"/>
    <property type="evidence" value="ECO:0007669"/>
    <property type="project" value="InterPro"/>
</dbReference>
<comment type="caution">
    <text evidence="1">The sequence shown here is derived from an EMBL/GenBank/DDBJ whole genome shotgun (WGS) entry which is preliminary data.</text>
</comment>
<name>A0A0F5HMB4_BACTR</name>
<accession>A0A0F5HYS6</accession>
<reference evidence="1" key="1">
    <citation type="submission" date="2015-02" db="EMBL/GenBank/DDBJ databases">
        <title>Genome Assembly of Bacillaceae bacterium MTCC 8252.</title>
        <authorList>
            <person name="Verma A."/>
            <person name="Khatri I."/>
            <person name="Mual P."/>
            <person name="Subramanian S."/>
            <person name="Krishnamurthi S."/>
        </authorList>
    </citation>
    <scope>NUCLEOTIDE SEQUENCE [LARGE SCALE GENOMIC DNA]</scope>
    <source>
        <strain evidence="1">MTCC 8252</strain>
    </source>
</reference>
<dbReference type="InterPro" id="IPR037208">
    <property type="entry name" value="Spo0E-like_sf"/>
</dbReference>
<evidence type="ECO:0000313" key="1">
    <source>
        <dbReference type="EMBL" id="KKB38180.1"/>
    </source>
</evidence>
<dbReference type="InterPro" id="IPR036638">
    <property type="entry name" value="HLH_DNA-bd_sf"/>
</dbReference>
<dbReference type="Proteomes" id="UP000031563">
    <property type="component" value="Unassembled WGS sequence"/>
</dbReference>
<evidence type="ECO:0000313" key="2">
    <source>
        <dbReference type="Proteomes" id="UP000031563"/>
    </source>
</evidence>
<sequence length="62" mass="7227">MKKCTLLHELTAEINTKRTLMIQTGIHKGLGHFDTLKHSKELDQLIYKYQRLLACSQQRSQS</sequence>
<accession>A0A0F5HMB4</accession>
<dbReference type="SUPFAM" id="SSF140500">
    <property type="entry name" value="BAS1536-like"/>
    <property type="match status" value="1"/>
</dbReference>
<dbReference type="RefSeq" id="WP_039238886.1">
    <property type="nucleotide sequence ID" value="NZ_JWIQ02000104.1"/>
</dbReference>
<dbReference type="GO" id="GO:0046983">
    <property type="term" value="F:protein dimerization activity"/>
    <property type="evidence" value="ECO:0007669"/>
    <property type="project" value="InterPro"/>
</dbReference>